<reference evidence="13 14" key="1">
    <citation type="submission" date="2013-04" db="EMBL/GenBank/DDBJ databases">
        <title>The Genome Sequence of Parabacteroides goldsteinii DSM 19448.</title>
        <authorList>
            <consortium name="The Broad Institute Genomics Platform"/>
            <person name="Earl A."/>
            <person name="Ward D."/>
            <person name="Feldgarden M."/>
            <person name="Gevers D."/>
            <person name="Martens E."/>
            <person name="Sakamoto M."/>
            <person name="Benno Y."/>
            <person name="Song Y."/>
            <person name="Liu C."/>
            <person name="Lee J."/>
            <person name="Bolanos M."/>
            <person name="Vaisanen M.L."/>
            <person name="Finegold S.M."/>
            <person name="Walker B."/>
            <person name="Young S."/>
            <person name="Zeng Q."/>
            <person name="Gargeya S."/>
            <person name="Fitzgerald M."/>
            <person name="Haas B."/>
            <person name="Abouelleil A."/>
            <person name="Allen A.W."/>
            <person name="Alvarado L."/>
            <person name="Arachchi H.M."/>
            <person name="Berlin A.M."/>
            <person name="Chapman S.B."/>
            <person name="Gainer-Dewar J."/>
            <person name="Goldberg J."/>
            <person name="Griggs A."/>
            <person name="Gujja S."/>
            <person name="Hansen M."/>
            <person name="Howarth C."/>
            <person name="Imamovic A."/>
            <person name="Ireland A."/>
            <person name="Larimer J."/>
            <person name="McCowan C."/>
            <person name="Murphy C."/>
            <person name="Pearson M."/>
            <person name="Poon T.W."/>
            <person name="Priest M."/>
            <person name="Roberts A."/>
            <person name="Saif S."/>
            <person name="Shea T."/>
            <person name="Sisk P."/>
            <person name="Sykes S."/>
            <person name="Wortman J."/>
            <person name="Nusbaum C."/>
            <person name="Birren B."/>
        </authorList>
    </citation>
    <scope>NUCLEOTIDE SEQUENCE [LARGE SCALE GENOMIC DNA]</scope>
    <source>
        <strain evidence="13 14">DSM 19448</strain>
    </source>
</reference>
<evidence type="ECO:0000256" key="6">
    <source>
        <dbReference type="ARBA" id="ARBA00022921"/>
    </source>
</evidence>
<keyword evidence="5" id="KW-0235">DNA replication</keyword>
<name>A0A0F5JEK7_9BACT</name>
<sequence>MSIEYDLFANPPRNGEEKPTLHARAINIQTVNTNELARMIESMSTFTTADIKGAIKAISDRLYFCLSNSQSVHLEGIGTFSVTLRCKQQVENKKDIRSASIEFKNVEFRADPELKKRFRGVRIERREGTSEKKNYNADIRQKRILWYIKNYGTINLTVAASLNQCTRQKTKKDLEQLLEDNQIQKSWCGKRAFYTRRSPQQPTAGPLPNDPTE</sequence>
<dbReference type="Pfam" id="PF18291">
    <property type="entry name" value="HU-HIG"/>
    <property type="match status" value="1"/>
</dbReference>
<keyword evidence="6" id="KW-0426">Late protein</keyword>
<evidence type="ECO:0000256" key="10">
    <source>
        <dbReference type="ARBA" id="ARBA00046140"/>
    </source>
</evidence>
<evidence type="ECO:0000256" key="7">
    <source>
        <dbReference type="ARBA" id="ARBA00023125"/>
    </source>
</evidence>
<dbReference type="Gene3D" id="4.10.520.10">
    <property type="entry name" value="IHF-like DNA-binding proteins"/>
    <property type="match status" value="1"/>
</dbReference>
<dbReference type="GeneID" id="69983583"/>
<evidence type="ECO:0000256" key="11">
    <source>
        <dbReference type="SAM" id="MobiDB-lite"/>
    </source>
</evidence>
<dbReference type="PATRIC" id="fig|927665.4.peg.2308"/>
<dbReference type="InterPro" id="IPR041607">
    <property type="entry name" value="HU-HIG"/>
</dbReference>
<dbReference type="HOGENOM" id="CLU_078159_2_0_10"/>
<dbReference type="GO" id="GO:0030527">
    <property type="term" value="F:structural constituent of chromatin"/>
    <property type="evidence" value="ECO:0007669"/>
    <property type="project" value="InterPro"/>
</dbReference>
<dbReference type="EMBL" id="AQHV01000011">
    <property type="protein sequence ID" value="KKB56271.1"/>
    <property type="molecule type" value="Genomic_DNA"/>
</dbReference>
<dbReference type="NCBIfam" id="TIGR01201">
    <property type="entry name" value="HU_rel"/>
    <property type="match status" value="1"/>
</dbReference>
<dbReference type="PANTHER" id="PTHR33175">
    <property type="entry name" value="DNA-BINDING PROTEIN HU"/>
    <property type="match status" value="1"/>
</dbReference>
<evidence type="ECO:0000313" key="13">
    <source>
        <dbReference type="EMBL" id="KKB56271.1"/>
    </source>
</evidence>
<feature type="region of interest" description="Disordered" evidence="11">
    <location>
        <begin position="194"/>
        <end position="213"/>
    </location>
</feature>
<protein>
    <recommendedName>
        <fullName evidence="4">Viral histone-like protein</fullName>
    </recommendedName>
    <alternativeName>
        <fullName evidence="9">DNA-binding protein pA104R</fullName>
    </alternativeName>
    <alternativeName>
        <fullName evidence="8">pA104R</fullName>
    </alternativeName>
</protein>
<accession>A0A0F5JEK7</accession>
<dbReference type="GO" id="GO:0006260">
    <property type="term" value="P:DNA replication"/>
    <property type="evidence" value="ECO:0007669"/>
    <property type="project" value="UniProtKB-KW"/>
</dbReference>
<dbReference type="AlphaFoldDB" id="A0A0F5JEK7"/>
<proteinExistence type="inferred from homology"/>
<organism evidence="13 14">
    <name type="scientific">Parabacteroides goldsteinii DSM 19448 = WAL 12034</name>
    <dbReference type="NCBI Taxonomy" id="927665"/>
    <lineage>
        <taxon>Bacteria</taxon>
        <taxon>Pseudomonadati</taxon>
        <taxon>Bacteroidota</taxon>
        <taxon>Bacteroidia</taxon>
        <taxon>Bacteroidales</taxon>
        <taxon>Tannerellaceae</taxon>
        <taxon>Parabacteroides</taxon>
    </lineage>
</organism>
<evidence type="ECO:0000256" key="2">
    <source>
        <dbReference type="ARBA" id="ARBA00010529"/>
    </source>
</evidence>
<dbReference type="STRING" id="927665.HMPREF1535_02245"/>
<evidence type="ECO:0000259" key="12">
    <source>
        <dbReference type="Pfam" id="PF18291"/>
    </source>
</evidence>
<comment type="function">
    <text evidence="10">DNA-binding protein that plays a critical role in nucleoid compaction, genome replication and DNA replication and transcription. Binds to both ssDNA and dsDNA with a binding site covering about 15 nucleotides. Displays DNA-supercoiling activity only when associated with the viral DNA topoisomerase 2.</text>
</comment>
<dbReference type="InterPro" id="IPR005902">
    <property type="entry name" value="HU_DNA-bd_put"/>
</dbReference>
<evidence type="ECO:0000256" key="1">
    <source>
        <dbReference type="ARBA" id="ARBA00004328"/>
    </source>
</evidence>
<evidence type="ECO:0000256" key="4">
    <source>
        <dbReference type="ARBA" id="ARBA00016145"/>
    </source>
</evidence>
<gene>
    <name evidence="13" type="ORF">HMPREF1535_02245</name>
</gene>
<evidence type="ECO:0000313" key="14">
    <source>
        <dbReference type="Proteomes" id="UP000033047"/>
    </source>
</evidence>
<comment type="subcellular location">
    <subcellularLocation>
        <location evidence="1">Virion</location>
    </subcellularLocation>
</comment>
<dbReference type="PANTHER" id="PTHR33175:SF13">
    <property type="entry name" value="HISTONE-LIKE PROTEIN"/>
    <property type="match status" value="1"/>
</dbReference>
<evidence type="ECO:0000256" key="3">
    <source>
        <dbReference type="ARBA" id="ARBA00011738"/>
    </source>
</evidence>
<comment type="caution">
    <text evidence="13">The sequence shown here is derived from an EMBL/GenBank/DDBJ whole genome shotgun (WGS) entry which is preliminary data.</text>
</comment>
<dbReference type="InterPro" id="IPR010992">
    <property type="entry name" value="IHF-like_DNA-bd_dom_sf"/>
</dbReference>
<dbReference type="SUPFAM" id="SSF47729">
    <property type="entry name" value="IHF-like DNA-binding proteins"/>
    <property type="match status" value="1"/>
</dbReference>
<feature type="domain" description="HU" evidence="12">
    <location>
        <begin position="1"/>
        <end position="125"/>
    </location>
</feature>
<dbReference type="RefSeq" id="WP_009859928.1">
    <property type="nucleotide sequence ID" value="NZ_KQ033912.1"/>
</dbReference>
<keyword evidence="7" id="KW-0238">DNA-binding</keyword>
<evidence type="ECO:0000256" key="5">
    <source>
        <dbReference type="ARBA" id="ARBA00022705"/>
    </source>
</evidence>
<evidence type="ECO:0000256" key="8">
    <source>
        <dbReference type="ARBA" id="ARBA00033120"/>
    </source>
</evidence>
<comment type="similarity">
    <text evidence="2">Belongs to the bacterial histone-like protein family.</text>
</comment>
<dbReference type="GO" id="GO:0005829">
    <property type="term" value="C:cytosol"/>
    <property type="evidence" value="ECO:0007669"/>
    <property type="project" value="TreeGrafter"/>
</dbReference>
<dbReference type="InterPro" id="IPR000119">
    <property type="entry name" value="Hist_DNA-bd"/>
</dbReference>
<evidence type="ECO:0000256" key="9">
    <source>
        <dbReference type="ARBA" id="ARBA00033227"/>
    </source>
</evidence>
<comment type="subunit">
    <text evidence="3">Homodimer.</text>
</comment>
<dbReference type="GO" id="GO:0003677">
    <property type="term" value="F:DNA binding"/>
    <property type="evidence" value="ECO:0007669"/>
    <property type="project" value="UniProtKB-KW"/>
</dbReference>
<dbReference type="Proteomes" id="UP000033047">
    <property type="component" value="Unassembled WGS sequence"/>
</dbReference>